<dbReference type="AlphaFoldDB" id="A0A5B8SNJ3"/>
<dbReference type="Pfam" id="PF05193">
    <property type="entry name" value="Peptidase_M16_C"/>
    <property type="match status" value="1"/>
</dbReference>
<dbReference type="FunFam" id="3.30.830.10:FF:000012">
    <property type="entry name" value="Protease 3"/>
    <property type="match status" value="1"/>
</dbReference>
<dbReference type="GO" id="GO:0005737">
    <property type="term" value="C:cytoplasm"/>
    <property type="evidence" value="ECO:0007669"/>
    <property type="project" value="UniProtKB-ARBA"/>
</dbReference>
<feature type="region of interest" description="Disordered" evidence="15">
    <location>
        <begin position="219"/>
        <end position="245"/>
    </location>
</feature>
<dbReference type="InterPro" id="IPR001431">
    <property type="entry name" value="Pept_M16_Zn_BS"/>
</dbReference>
<dbReference type="Pfam" id="PF22456">
    <property type="entry name" value="PqqF-like_C_4"/>
    <property type="match status" value="1"/>
</dbReference>
<keyword evidence="10" id="KW-0482">Metalloprotease</keyword>
<evidence type="ECO:0000313" key="20">
    <source>
        <dbReference type="EMBL" id="QEA37861.1"/>
    </source>
</evidence>
<comment type="function">
    <text evidence="2">Endopeptidase that degrades small peptides of less than 7 kDa, such as glucagon and insulin.</text>
</comment>
<evidence type="ECO:0000256" key="5">
    <source>
        <dbReference type="ARBA" id="ARBA00017565"/>
    </source>
</evidence>
<dbReference type="InterPro" id="IPR054734">
    <property type="entry name" value="PqqF-like_C_4"/>
</dbReference>
<dbReference type="KEGG" id="paur:FGL86_01425"/>
<evidence type="ECO:0000259" key="18">
    <source>
        <dbReference type="Pfam" id="PF16187"/>
    </source>
</evidence>
<dbReference type="EC" id="3.4.24.55" evidence="4"/>
<dbReference type="Gene3D" id="3.30.830.10">
    <property type="entry name" value="Metalloenzyme, LuxS/M16 peptidase-like"/>
    <property type="match status" value="4"/>
</dbReference>
<feature type="domain" description="Peptidase M16 N-terminal" evidence="16">
    <location>
        <begin position="88"/>
        <end position="226"/>
    </location>
</feature>
<evidence type="ECO:0000256" key="13">
    <source>
        <dbReference type="ARBA" id="ARBA00033450"/>
    </source>
</evidence>
<comment type="cofactor">
    <cofactor evidence="1">
        <name>Zn(2+)</name>
        <dbReference type="ChEBI" id="CHEBI:29105"/>
    </cofactor>
</comment>
<dbReference type="InterPro" id="IPR050626">
    <property type="entry name" value="Peptidase_M16"/>
</dbReference>
<evidence type="ECO:0000256" key="15">
    <source>
        <dbReference type="SAM" id="MobiDB-lite"/>
    </source>
</evidence>
<reference evidence="20 21" key="1">
    <citation type="submission" date="2019-06" db="EMBL/GenBank/DDBJ databases">
        <title>Genome analyses of bacteria isolated from kimchi.</title>
        <authorList>
            <person name="Lee S."/>
            <person name="Ahn S."/>
            <person name="Roh S."/>
        </authorList>
    </citation>
    <scope>NUCLEOTIDE SEQUENCE [LARGE SCALE GENOMIC DNA]</scope>
    <source>
        <strain evidence="20 21">CBA4606</strain>
    </source>
</reference>
<accession>A0A5B8SNJ3</accession>
<evidence type="ECO:0000256" key="6">
    <source>
        <dbReference type="ARBA" id="ARBA00022670"/>
    </source>
</evidence>
<evidence type="ECO:0000256" key="4">
    <source>
        <dbReference type="ARBA" id="ARBA00012449"/>
    </source>
</evidence>
<dbReference type="GO" id="GO:0004222">
    <property type="term" value="F:metalloendopeptidase activity"/>
    <property type="evidence" value="ECO:0007669"/>
    <property type="project" value="UniProtKB-EC"/>
</dbReference>
<proteinExistence type="inferred from homology"/>
<evidence type="ECO:0000259" key="17">
    <source>
        <dbReference type="Pfam" id="PF05193"/>
    </source>
</evidence>
<dbReference type="InterPro" id="IPR011765">
    <property type="entry name" value="Pept_M16_N"/>
</dbReference>
<feature type="domain" description="Peptidase M16 middle/third" evidence="18">
    <location>
        <begin position="433"/>
        <end position="704"/>
    </location>
</feature>
<feature type="domain" description="Coenzyme PQQ synthesis protein F-like C-terminal lobe" evidence="19">
    <location>
        <begin position="804"/>
        <end position="903"/>
    </location>
</feature>
<evidence type="ECO:0000256" key="1">
    <source>
        <dbReference type="ARBA" id="ARBA00001947"/>
    </source>
</evidence>
<dbReference type="Proteomes" id="UP000321272">
    <property type="component" value="Chromosome"/>
</dbReference>
<evidence type="ECO:0000256" key="7">
    <source>
        <dbReference type="ARBA" id="ARBA00022723"/>
    </source>
</evidence>
<dbReference type="Pfam" id="PF16187">
    <property type="entry name" value="Peptidase_M16_M"/>
    <property type="match status" value="1"/>
</dbReference>
<evidence type="ECO:0000256" key="10">
    <source>
        <dbReference type="ARBA" id="ARBA00023049"/>
    </source>
</evidence>
<comment type="similarity">
    <text evidence="3 14">Belongs to the peptidase M16 family.</text>
</comment>
<evidence type="ECO:0000256" key="2">
    <source>
        <dbReference type="ARBA" id="ARBA00002184"/>
    </source>
</evidence>
<gene>
    <name evidence="20" type="ORF">FGL86_01425</name>
</gene>
<evidence type="ECO:0000313" key="21">
    <source>
        <dbReference type="Proteomes" id="UP000321272"/>
    </source>
</evidence>
<feature type="domain" description="Peptidase M16 C-terminal" evidence="17">
    <location>
        <begin position="249"/>
        <end position="424"/>
    </location>
</feature>
<keyword evidence="21" id="KW-1185">Reference proteome</keyword>
<evidence type="ECO:0000256" key="12">
    <source>
        <dbReference type="ARBA" id="ARBA00031184"/>
    </source>
</evidence>
<name>A0A5B8SNJ3_9GAMM</name>
<sequence>MLNRFSISPPSAAVFYPARFRALLPKCRSGTLTTLAVIALLALASLPALGASQKDSNSDSQRTPMLKISQQDSRDYRLITLDNGLTTLLVSDSEADKAAASMNVSVGSAGDPDDLAGLAHYLEHMLFLGTDRYPEIDAYQKYINSHGGSHNAFTAPRDTNYFFDIEPDALAGALERFSRFFIAPRFNADQLESERNVVHSEYQARLRDDSRRENDALHQILNSENPTTGFSVGSRETLGDRPEGEPSLRERVIDFYENHYGAGVMNLVVIAPQPLDELEALVRDNFSEVPNRGLERETIEAPLVEKEVLPVALAVKSLKESRRVSFLFPIADPQQDYAIKPASYLANLLGHEGTGSILAVLREAGLADGLSAGVSRNDGRHAFFTIDVSLTPEGAEQLPQVQATLFEAVDQLRQQGLEDWRYAEQADIAEQEFRFQQRGSPQHTATRLAMNLAYYPARDVQYAPYRMDGFDASLIESYLDKLTPDNLIRVYRGPEVAGTDTSPWFDAPYRVERRVDWTQAQALAGLTLPESNPFIPQDLTLLDAQDEAPTQILERDGFALWHQAYAGFDSPKVEWRFSLQNPQAAASAKDAALTRLLAGWLRDSLSETFYPARLAGHGFDAYAHARGMTLSFSGWRDGQAPLIRNTIDQLINADIGDASVARVRYQLARQWRNAPQEPLYHQASRVIGELLLRPQWPRQAMLDALDGLDAEDLRDYRRRFLEDLRIEAMAVGNLNAELAREEGLMVAKRLEPSLDASRIPELEPLDVSADLPVIHPDSDRQDSLVLRYLQGPSRALDDQANLSLLGQLIATPFYTELRTRKQLGYIVQAGYQPLLEAPGVNLLVQSPSASSEEIGTHIDAFLEEFSGYLSTLDEETLAPHRQAVRDRLLQRATSLSELTNRHWQALARGDTDFDHRQRLAETVMTTSPEALRQAWQSLIQAPEVRVVFDQDDAPSDLVELSSQLQALSSGAES</sequence>
<dbReference type="InterPro" id="IPR007863">
    <property type="entry name" value="Peptidase_M16_C"/>
</dbReference>
<keyword evidence="8" id="KW-0378">Hydrolase</keyword>
<dbReference type="EMBL" id="CP042382">
    <property type="protein sequence ID" value="QEA37861.1"/>
    <property type="molecule type" value="Genomic_DNA"/>
</dbReference>
<dbReference type="SUPFAM" id="SSF63411">
    <property type="entry name" value="LuxS/MPP-like metallohydrolase"/>
    <property type="match status" value="4"/>
</dbReference>
<dbReference type="InterPro" id="IPR011249">
    <property type="entry name" value="Metalloenz_LuxS/M16"/>
</dbReference>
<keyword evidence="9" id="KW-0862">Zinc</keyword>
<dbReference type="PROSITE" id="PS00143">
    <property type="entry name" value="INSULINASE"/>
    <property type="match status" value="1"/>
</dbReference>
<evidence type="ECO:0000256" key="3">
    <source>
        <dbReference type="ARBA" id="ARBA00007261"/>
    </source>
</evidence>
<evidence type="ECO:0000256" key="14">
    <source>
        <dbReference type="RuleBase" id="RU004447"/>
    </source>
</evidence>
<evidence type="ECO:0000256" key="9">
    <source>
        <dbReference type="ARBA" id="ARBA00022833"/>
    </source>
</evidence>
<feature type="compositionally biased region" description="Polar residues" evidence="15">
    <location>
        <begin position="220"/>
        <end position="231"/>
    </location>
</feature>
<organism evidence="20 21">
    <name type="scientific">Pistricoccus aurantiacus</name>
    <dbReference type="NCBI Taxonomy" id="1883414"/>
    <lineage>
        <taxon>Bacteria</taxon>
        <taxon>Pseudomonadati</taxon>
        <taxon>Pseudomonadota</taxon>
        <taxon>Gammaproteobacteria</taxon>
        <taxon>Oceanospirillales</taxon>
        <taxon>Halomonadaceae</taxon>
        <taxon>Pistricoccus</taxon>
    </lineage>
</organism>
<keyword evidence="6" id="KW-0645">Protease</keyword>
<protein>
    <recommendedName>
        <fullName evidence="5">Protease 3</fullName>
        <ecNumber evidence="4">3.4.24.55</ecNumber>
    </recommendedName>
    <alternativeName>
        <fullName evidence="13">Pitrilysin</fullName>
    </alternativeName>
    <alternativeName>
        <fullName evidence="12">Protease III</fullName>
    </alternativeName>
    <alternativeName>
        <fullName evidence="11">Protease pi</fullName>
    </alternativeName>
</protein>
<keyword evidence="7" id="KW-0479">Metal-binding</keyword>
<dbReference type="OrthoDB" id="9811314at2"/>
<evidence type="ECO:0000256" key="11">
    <source>
        <dbReference type="ARBA" id="ARBA00029597"/>
    </source>
</evidence>
<evidence type="ECO:0000259" key="16">
    <source>
        <dbReference type="Pfam" id="PF00675"/>
    </source>
</evidence>
<dbReference type="FunFam" id="3.30.830.10:FF:000005">
    <property type="entry name" value="nardilysin isoform X1"/>
    <property type="match status" value="1"/>
</dbReference>
<dbReference type="Pfam" id="PF00675">
    <property type="entry name" value="Peptidase_M16"/>
    <property type="match status" value="1"/>
</dbReference>
<dbReference type="GO" id="GO:0046872">
    <property type="term" value="F:metal ion binding"/>
    <property type="evidence" value="ECO:0007669"/>
    <property type="project" value="UniProtKB-KW"/>
</dbReference>
<evidence type="ECO:0000259" key="19">
    <source>
        <dbReference type="Pfam" id="PF22456"/>
    </source>
</evidence>
<evidence type="ECO:0000256" key="8">
    <source>
        <dbReference type="ARBA" id="ARBA00022801"/>
    </source>
</evidence>
<dbReference type="GO" id="GO:0006508">
    <property type="term" value="P:proteolysis"/>
    <property type="evidence" value="ECO:0007669"/>
    <property type="project" value="UniProtKB-KW"/>
</dbReference>
<dbReference type="PANTHER" id="PTHR43690">
    <property type="entry name" value="NARDILYSIN"/>
    <property type="match status" value="1"/>
</dbReference>
<dbReference type="InterPro" id="IPR032632">
    <property type="entry name" value="Peptidase_M16_M"/>
</dbReference>
<dbReference type="PANTHER" id="PTHR43690:SF18">
    <property type="entry name" value="INSULIN-DEGRADING ENZYME-RELATED"/>
    <property type="match status" value="1"/>
</dbReference>